<feature type="domain" description="Glycosyl transferase family 1" evidence="1">
    <location>
        <begin position="234"/>
        <end position="363"/>
    </location>
</feature>
<evidence type="ECO:0000313" key="3">
    <source>
        <dbReference type="EMBL" id="QCD34525.1"/>
    </source>
</evidence>
<dbReference type="RefSeq" id="WP_136409534.1">
    <property type="nucleotide sequence ID" value="NZ_CP039393.1"/>
</dbReference>
<dbReference type="GO" id="GO:0016757">
    <property type="term" value="F:glycosyltransferase activity"/>
    <property type="evidence" value="ECO:0007669"/>
    <property type="project" value="InterPro"/>
</dbReference>
<keyword evidence="4" id="KW-1185">Reference proteome</keyword>
<protein>
    <submittedName>
        <fullName evidence="3">Glycosyltransferase</fullName>
    </submittedName>
</protein>
<dbReference type="Gene3D" id="3.40.50.2000">
    <property type="entry name" value="Glycogen Phosphorylase B"/>
    <property type="match status" value="2"/>
</dbReference>
<evidence type="ECO:0000259" key="2">
    <source>
        <dbReference type="Pfam" id="PF13439"/>
    </source>
</evidence>
<dbReference type="InterPro" id="IPR050194">
    <property type="entry name" value="Glycosyltransferase_grp1"/>
</dbReference>
<dbReference type="SUPFAM" id="SSF53756">
    <property type="entry name" value="UDP-Glycosyltransferase/glycogen phosphorylase"/>
    <property type="match status" value="1"/>
</dbReference>
<dbReference type="Pfam" id="PF13439">
    <property type="entry name" value="Glyco_transf_4"/>
    <property type="match status" value="1"/>
</dbReference>
<sequence length="398" mass="44837">MKSNVLLVSKFYYRRGGACVYVLNLERLLLDRGHEVAVFAMDYGLNEPSRWSGFFAPEVKFFGRDAHLLPAARRVLGFGDVRDRFSAIIDRVRPDVVHLNNIHSYLSPVVATMAHERGIKVVWTLHDYKLVCPAYSCRRNGVDCTDCFGNRQHNVLLHRCMKHSIKASALAFAEAWRWRRTVLERCVDTFICPSRFMADVMIRAGYDARKIHVVCNFVDESPEGRDDAAPRRGDYCCYVGRLSEEKGVDRLMKAATMSSLPLKVAGDGPLSDELKSRYGDCRNVEFLGKLDREGVMELIRGARFSVVPSECWENNPLSAIESLSCGTPVVGAATGGIPELIDCSNGRLFMSGDVDDLARAMKEEWRSLRDNEAIARDARARFSASRHYDSLMRIYSGS</sequence>
<accession>A0A4P7VLI6</accession>
<dbReference type="PANTHER" id="PTHR45947">
    <property type="entry name" value="SULFOQUINOVOSYL TRANSFERASE SQD2"/>
    <property type="match status" value="1"/>
</dbReference>
<evidence type="ECO:0000313" key="4">
    <source>
        <dbReference type="Proteomes" id="UP000297031"/>
    </source>
</evidence>
<reference evidence="3 4" key="1">
    <citation type="submission" date="2019-02" db="EMBL/GenBank/DDBJ databases">
        <title>Isolation and identification of novel species under the genus Muribaculum.</title>
        <authorList>
            <person name="Miyake S."/>
            <person name="Ding Y."/>
            <person name="Low A."/>
            <person name="Soh M."/>
            <person name="Seedorf H."/>
        </authorList>
    </citation>
    <scope>NUCLEOTIDE SEQUENCE [LARGE SCALE GENOMIC DNA]</scope>
    <source>
        <strain evidence="3 4">TLL-A4</strain>
    </source>
</reference>
<dbReference type="PANTHER" id="PTHR45947:SF13">
    <property type="entry name" value="TRANSFERASE"/>
    <property type="match status" value="1"/>
</dbReference>
<dbReference type="Pfam" id="PF00534">
    <property type="entry name" value="Glycos_transf_1"/>
    <property type="match status" value="1"/>
</dbReference>
<organism evidence="3 4">
    <name type="scientific">Muribaculum gordoncarteri</name>
    <dbReference type="NCBI Taxonomy" id="2530390"/>
    <lineage>
        <taxon>Bacteria</taxon>
        <taxon>Pseudomonadati</taxon>
        <taxon>Bacteroidota</taxon>
        <taxon>Bacteroidia</taxon>
        <taxon>Bacteroidales</taxon>
        <taxon>Muribaculaceae</taxon>
        <taxon>Muribaculum</taxon>
    </lineage>
</organism>
<dbReference type="OrthoDB" id="1096251at2"/>
<keyword evidence="3" id="KW-0808">Transferase</keyword>
<proteinExistence type="predicted"/>
<dbReference type="EMBL" id="CP039393">
    <property type="protein sequence ID" value="QCD34525.1"/>
    <property type="molecule type" value="Genomic_DNA"/>
</dbReference>
<evidence type="ECO:0000259" key="1">
    <source>
        <dbReference type="Pfam" id="PF00534"/>
    </source>
</evidence>
<dbReference type="AlphaFoldDB" id="A0A4P7VLI6"/>
<dbReference type="InterPro" id="IPR028098">
    <property type="entry name" value="Glyco_trans_4-like_N"/>
</dbReference>
<dbReference type="KEGG" id="mgod:E7746_00820"/>
<dbReference type="Proteomes" id="UP000297031">
    <property type="component" value="Chromosome"/>
</dbReference>
<gene>
    <name evidence="3" type="ORF">E7746_00820</name>
</gene>
<feature type="domain" description="Glycosyltransferase subfamily 4-like N-terminal" evidence="2">
    <location>
        <begin position="16"/>
        <end position="220"/>
    </location>
</feature>
<name>A0A4P7VLI6_9BACT</name>
<dbReference type="InterPro" id="IPR001296">
    <property type="entry name" value="Glyco_trans_1"/>
</dbReference>